<dbReference type="InterPro" id="IPR050965">
    <property type="entry name" value="UPF0336/Enoyl-CoA_hydratase"/>
</dbReference>
<reference evidence="2 3" key="1">
    <citation type="journal article" date="2024" name="G3 (Bethesda)">
        <title>Genome assembly of Hibiscus sabdariffa L. provides insights into metabolisms of medicinal natural products.</title>
        <authorList>
            <person name="Kim T."/>
        </authorList>
    </citation>
    <scope>NUCLEOTIDE SEQUENCE [LARGE SCALE GENOMIC DNA]</scope>
    <source>
        <strain evidence="2">TK-2024</strain>
        <tissue evidence="2">Old leaves</tissue>
    </source>
</reference>
<evidence type="ECO:0000259" key="1">
    <source>
        <dbReference type="Pfam" id="PF01575"/>
    </source>
</evidence>
<protein>
    <recommendedName>
        <fullName evidence="1">MaoC-like domain-containing protein</fullName>
    </recommendedName>
</protein>
<evidence type="ECO:0000313" key="2">
    <source>
        <dbReference type="EMBL" id="KAK8497991.1"/>
    </source>
</evidence>
<dbReference type="CDD" id="cd03449">
    <property type="entry name" value="R_hydratase"/>
    <property type="match status" value="1"/>
</dbReference>
<proteinExistence type="predicted"/>
<feature type="domain" description="MaoC-like" evidence="1">
    <location>
        <begin position="91"/>
        <end position="185"/>
    </location>
</feature>
<dbReference type="PANTHER" id="PTHR43437:SF3">
    <property type="entry name" value="HYDROXYACYL-THIOESTER DEHYDRATASE TYPE 2, MITOCHONDRIAL"/>
    <property type="match status" value="1"/>
</dbReference>
<comment type="caution">
    <text evidence="2">The sequence shown here is derived from an EMBL/GenBank/DDBJ whole genome shotgun (WGS) entry which is preliminary data.</text>
</comment>
<organism evidence="2 3">
    <name type="scientific">Hibiscus sabdariffa</name>
    <name type="common">roselle</name>
    <dbReference type="NCBI Taxonomy" id="183260"/>
    <lineage>
        <taxon>Eukaryota</taxon>
        <taxon>Viridiplantae</taxon>
        <taxon>Streptophyta</taxon>
        <taxon>Embryophyta</taxon>
        <taxon>Tracheophyta</taxon>
        <taxon>Spermatophyta</taxon>
        <taxon>Magnoliopsida</taxon>
        <taxon>eudicotyledons</taxon>
        <taxon>Gunneridae</taxon>
        <taxon>Pentapetalae</taxon>
        <taxon>rosids</taxon>
        <taxon>malvids</taxon>
        <taxon>Malvales</taxon>
        <taxon>Malvaceae</taxon>
        <taxon>Malvoideae</taxon>
        <taxon>Hibiscus</taxon>
    </lineage>
</organism>
<accession>A0ABR2AVV0</accession>
<dbReference type="PANTHER" id="PTHR43437">
    <property type="entry name" value="HYDROXYACYL-THIOESTER DEHYDRATASE TYPE 2, MITOCHONDRIAL-RELATED"/>
    <property type="match status" value="1"/>
</dbReference>
<dbReference type="Pfam" id="PF01575">
    <property type="entry name" value="MaoC_dehydratas"/>
    <property type="match status" value="1"/>
</dbReference>
<gene>
    <name evidence="2" type="ORF">V6N12_057165</name>
</gene>
<dbReference type="Gene3D" id="3.10.129.10">
    <property type="entry name" value="Hotdog Thioesterase"/>
    <property type="match status" value="1"/>
</dbReference>
<sequence length="229" mass="25197">MLELIVSANDTRPDICLGAYAAKIPGFVISPLDYSSVISEMTPSRLPTTDPAPATSFISIPCRVASAITIKSIQHTQFQHDCALKKCWIRVRQRRTFSDEDVSEYSKVSHDVNPLHFDSESARAAGFEDRLVHGLLVASLFPRIISSHFPGAIYVSQSLHFRSPIYIGDETVGEVEAISIKQSKKRYIAKLSTKCFKNGGLLVIDGEAMAILPTLAMEQVNAYAGTELH</sequence>
<evidence type="ECO:0000313" key="3">
    <source>
        <dbReference type="Proteomes" id="UP001472677"/>
    </source>
</evidence>
<dbReference type="Proteomes" id="UP001472677">
    <property type="component" value="Unassembled WGS sequence"/>
</dbReference>
<dbReference type="InterPro" id="IPR002539">
    <property type="entry name" value="MaoC-like_dom"/>
</dbReference>
<dbReference type="SUPFAM" id="SSF54637">
    <property type="entry name" value="Thioesterase/thiol ester dehydrase-isomerase"/>
    <property type="match status" value="1"/>
</dbReference>
<dbReference type="InterPro" id="IPR029069">
    <property type="entry name" value="HotDog_dom_sf"/>
</dbReference>
<dbReference type="EMBL" id="JBBPBM010000284">
    <property type="protein sequence ID" value="KAK8497991.1"/>
    <property type="molecule type" value="Genomic_DNA"/>
</dbReference>
<name>A0ABR2AVV0_9ROSI</name>
<keyword evidence="3" id="KW-1185">Reference proteome</keyword>